<dbReference type="EMBL" id="OW152814">
    <property type="protein sequence ID" value="CAH2050005.1"/>
    <property type="molecule type" value="Genomic_DNA"/>
</dbReference>
<name>A0ABN8I7C0_9NEOP</name>
<keyword evidence="8" id="KW-0496">Mitochondrion</keyword>
<protein>
    <recommendedName>
        <fullName evidence="4">Regulatory protein zeste</fullName>
    </recommendedName>
</protein>
<dbReference type="Pfam" id="PF13873">
    <property type="entry name" value="Myb_DNA-bind_5"/>
    <property type="match status" value="1"/>
</dbReference>
<feature type="region of interest" description="Disordered" evidence="12">
    <location>
        <begin position="176"/>
        <end position="220"/>
    </location>
</feature>
<dbReference type="InterPro" id="IPR028002">
    <property type="entry name" value="Myb_DNA-bind_5"/>
</dbReference>
<dbReference type="PANTHER" id="PTHR48417">
    <property type="entry name" value="ATP SYNTHASE F1 SUBUNIT EPSILON"/>
    <property type="match status" value="1"/>
</dbReference>
<gene>
    <name evidence="14" type="ORF">IPOD504_LOCUS7169</name>
</gene>
<evidence type="ECO:0000256" key="2">
    <source>
        <dbReference type="ARBA" id="ARBA00010901"/>
    </source>
</evidence>
<evidence type="ECO:0000313" key="15">
    <source>
        <dbReference type="Proteomes" id="UP000837857"/>
    </source>
</evidence>
<organism evidence="14 15">
    <name type="scientific">Iphiclides podalirius</name>
    <name type="common">scarce swallowtail</name>
    <dbReference type="NCBI Taxonomy" id="110791"/>
    <lineage>
        <taxon>Eukaryota</taxon>
        <taxon>Metazoa</taxon>
        <taxon>Ecdysozoa</taxon>
        <taxon>Arthropoda</taxon>
        <taxon>Hexapoda</taxon>
        <taxon>Insecta</taxon>
        <taxon>Pterygota</taxon>
        <taxon>Neoptera</taxon>
        <taxon>Endopterygota</taxon>
        <taxon>Lepidoptera</taxon>
        <taxon>Glossata</taxon>
        <taxon>Ditrysia</taxon>
        <taxon>Papilionoidea</taxon>
        <taxon>Papilionidae</taxon>
        <taxon>Papilioninae</taxon>
        <taxon>Iphiclides</taxon>
    </lineage>
</organism>
<evidence type="ECO:0000256" key="7">
    <source>
        <dbReference type="ARBA" id="ARBA00023054"/>
    </source>
</evidence>
<evidence type="ECO:0000259" key="13">
    <source>
        <dbReference type="Pfam" id="PF13873"/>
    </source>
</evidence>
<keyword evidence="9" id="KW-0804">Transcription</keyword>
<dbReference type="Gene3D" id="1.20.5.500">
    <property type="entry name" value="Single helix bin"/>
    <property type="match status" value="1"/>
</dbReference>
<evidence type="ECO:0000256" key="12">
    <source>
        <dbReference type="SAM" id="MobiDB-lite"/>
    </source>
</evidence>
<keyword evidence="7 11" id="KW-0175">Coiled coil</keyword>
<keyword evidence="15" id="KW-1185">Reference proteome</keyword>
<feature type="coiled-coil region" evidence="11">
    <location>
        <begin position="376"/>
        <end position="403"/>
    </location>
</feature>
<comment type="similarity">
    <text evidence="2">Belongs to the ATPase inhibitor family.</text>
</comment>
<reference evidence="14" key="1">
    <citation type="submission" date="2022-03" db="EMBL/GenBank/DDBJ databases">
        <authorList>
            <person name="Martin H S."/>
        </authorList>
    </citation>
    <scope>NUCLEOTIDE SEQUENCE</scope>
</reference>
<proteinExistence type="inferred from homology"/>
<dbReference type="InterPro" id="IPR007648">
    <property type="entry name" value="ATPase_inhibitor_mt"/>
</dbReference>
<evidence type="ECO:0000256" key="5">
    <source>
        <dbReference type="ARBA" id="ARBA00022946"/>
    </source>
</evidence>
<dbReference type="PANTHER" id="PTHR48417:SF1">
    <property type="entry name" value="ATP SYNTHASE F1 SUBUNIT EPSILON"/>
    <property type="match status" value="1"/>
</dbReference>
<keyword evidence="6" id="KW-0805">Transcription regulation</keyword>
<evidence type="ECO:0000313" key="14">
    <source>
        <dbReference type="EMBL" id="CAH2050005.1"/>
    </source>
</evidence>
<evidence type="ECO:0000256" key="10">
    <source>
        <dbReference type="ARBA" id="ARBA00025466"/>
    </source>
</evidence>
<feature type="compositionally biased region" description="Low complexity" evidence="12">
    <location>
        <begin position="196"/>
        <end position="215"/>
    </location>
</feature>
<evidence type="ECO:0000256" key="3">
    <source>
        <dbReference type="ARBA" id="ARBA00011764"/>
    </source>
</evidence>
<evidence type="ECO:0000256" key="4">
    <source>
        <dbReference type="ARBA" id="ARBA00016807"/>
    </source>
</evidence>
<feature type="non-terminal residue" evidence="14">
    <location>
        <position position="1"/>
    </location>
</feature>
<feature type="domain" description="Myb/SANT-like DNA-binding" evidence="13">
    <location>
        <begin position="41"/>
        <end position="121"/>
    </location>
</feature>
<dbReference type="SUPFAM" id="SSF64602">
    <property type="entry name" value="F1 ATPase inhibitor, IF1, C-terminal domain"/>
    <property type="match status" value="1"/>
</dbReference>
<sequence>MWKPMILDVECIVCNKSLQKINHIPSEVPVKMRKITSRRCRTPNWSLDEKQFLLELIKERKEVIVTKSNNGPNHSEEKDVAWNEILKELTKKFGNKFSDSSIKKVKTQWQNMKRIAREEMSLSGSDIQKYTRQSLEVCNILELVKDGILRKDDESNETELNTNVEIKAECLDEDMLQPSGNEEGMFPFDQSQQDKTTNSTFESSSSSTSEQMSEVVEPESPEINMENISTTNKSVDAMTDMSLMDRFNINPLHSELQNFFKYSTTEKQLKLETLKEERQVVRAMREAAELNKIIAEQKLKHILWVKKIETGPAITTLRMYSGEPGSGAGKGGGTGGAIRDAGGSFGKMQAAREDEYFYKKQKEQIASMKGMIDQEVAFHKDQIKRHEDAIRRHLEQKDKLEEN</sequence>
<evidence type="ECO:0000256" key="9">
    <source>
        <dbReference type="ARBA" id="ARBA00023163"/>
    </source>
</evidence>
<feature type="coiled-coil region" evidence="11">
    <location>
        <begin position="271"/>
        <end position="300"/>
    </location>
</feature>
<comment type="function">
    <text evidence="10">Involved in transvection phenomena (= synapsis-dependent gene expression), where the synaptic pairing of chromosomes carrying genes with which zeste interacts influences the expression of these genes. Zeste binds to DNA and stimulates transcription from a nearby promoter.</text>
</comment>
<dbReference type="Pfam" id="PF04568">
    <property type="entry name" value="IATP"/>
    <property type="match status" value="1"/>
</dbReference>
<dbReference type="Proteomes" id="UP000837857">
    <property type="component" value="Chromosome 2"/>
</dbReference>
<evidence type="ECO:0000256" key="1">
    <source>
        <dbReference type="ARBA" id="ARBA00004173"/>
    </source>
</evidence>
<evidence type="ECO:0000256" key="11">
    <source>
        <dbReference type="SAM" id="Coils"/>
    </source>
</evidence>
<evidence type="ECO:0000256" key="8">
    <source>
        <dbReference type="ARBA" id="ARBA00023128"/>
    </source>
</evidence>
<comment type="subunit">
    <text evidence="3">Self-associates forming complexes of several hundred monomers.</text>
</comment>
<comment type="subcellular location">
    <subcellularLocation>
        <location evidence="1">Mitochondrion</location>
    </subcellularLocation>
</comment>
<accession>A0ABN8I7C0</accession>
<evidence type="ECO:0000256" key="6">
    <source>
        <dbReference type="ARBA" id="ARBA00023015"/>
    </source>
</evidence>
<keyword evidence="5" id="KW-0809">Transit peptide</keyword>